<protein>
    <recommendedName>
        <fullName evidence="5">STAS/SEC14 domain-containing protein</fullName>
    </recommendedName>
</protein>
<proteinExistence type="predicted"/>
<sequence length="133" mass="14802">MSISHTVDPETKIAIIGIHGVSNLEEIVQGIDHLLNDREFRAGYGVLIDIREMRYTPFADEAAKLAEAIARSRSLRNHPIAMVASRRAQLGLAEMITDVAKVRGVVARAFRPNLGAAAIWLDQQMRLHRSEPH</sequence>
<dbReference type="EMBL" id="VBOX01000110">
    <property type="protein sequence ID" value="TMQ61153.1"/>
    <property type="molecule type" value="Genomic_DNA"/>
</dbReference>
<evidence type="ECO:0000313" key="1">
    <source>
        <dbReference type="EMBL" id="TMQ55343.1"/>
    </source>
</evidence>
<comment type="caution">
    <text evidence="1">The sequence shown here is derived from an EMBL/GenBank/DDBJ whole genome shotgun (WGS) entry which is preliminary data.</text>
</comment>
<organism evidence="1 4">
    <name type="scientific">Eiseniibacteriota bacterium</name>
    <dbReference type="NCBI Taxonomy" id="2212470"/>
    <lineage>
        <taxon>Bacteria</taxon>
        <taxon>Candidatus Eiseniibacteriota</taxon>
    </lineage>
</organism>
<evidence type="ECO:0000313" key="3">
    <source>
        <dbReference type="Proteomes" id="UP000317366"/>
    </source>
</evidence>
<accession>A0A538SVD5</accession>
<evidence type="ECO:0000313" key="2">
    <source>
        <dbReference type="EMBL" id="TMQ61153.1"/>
    </source>
</evidence>
<dbReference type="AlphaFoldDB" id="A0A538SVD5"/>
<evidence type="ECO:0008006" key="5">
    <source>
        <dbReference type="Google" id="ProtNLM"/>
    </source>
</evidence>
<gene>
    <name evidence="1" type="ORF">E6K74_03470</name>
    <name evidence="2" type="ORF">E6K77_10940</name>
</gene>
<dbReference type="EMBL" id="VBOU01000031">
    <property type="protein sequence ID" value="TMQ55343.1"/>
    <property type="molecule type" value="Genomic_DNA"/>
</dbReference>
<dbReference type="Proteomes" id="UP000317366">
    <property type="component" value="Unassembled WGS sequence"/>
</dbReference>
<name>A0A538SVD5_UNCEI</name>
<evidence type="ECO:0000313" key="4">
    <source>
        <dbReference type="Proteomes" id="UP000319829"/>
    </source>
</evidence>
<dbReference type="Proteomes" id="UP000319829">
    <property type="component" value="Unassembled WGS sequence"/>
</dbReference>
<reference evidence="3 4" key="1">
    <citation type="journal article" date="2019" name="Nat. Microbiol.">
        <title>Mediterranean grassland soil C-N compound turnover is dependent on rainfall and depth, and is mediated by genomically divergent microorganisms.</title>
        <authorList>
            <person name="Diamond S."/>
            <person name="Andeer P.F."/>
            <person name="Li Z."/>
            <person name="Crits-Christoph A."/>
            <person name="Burstein D."/>
            <person name="Anantharaman K."/>
            <person name="Lane K.R."/>
            <person name="Thomas B.C."/>
            <person name="Pan C."/>
            <person name="Northen T.R."/>
            <person name="Banfield J.F."/>
        </authorList>
    </citation>
    <scope>NUCLEOTIDE SEQUENCE [LARGE SCALE GENOMIC DNA]</scope>
    <source>
        <strain evidence="1">WS_4</strain>
        <strain evidence="2">WS_7</strain>
    </source>
</reference>